<dbReference type="eggNOG" id="ENOG5030PFQ">
    <property type="taxonomic scope" value="Bacteria"/>
</dbReference>
<keyword evidence="1" id="KW-0732">Signal</keyword>
<reference evidence="2" key="1">
    <citation type="submission" date="2009-10" db="EMBL/GenBank/DDBJ databases">
        <authorList>
            <person name="Weinstock G."/>
            <person name="Sodergren E."/>
            <person name="Clifton S."/>
            <person name="Fulton L."/>
            <person name="Fulton B."/>
            <person name="Courtney L."/>
            <person name="Fronick C."/>
            <person name="Harrison M."/>
            <person name="Strong C."/>
            <person name="Farmer C."/>
            <person name="Delahaunty K."/>
            <person name="Markovic C."/>
            <person name="Hall O."/>
            <person name="Minx P."/>
            <person name="Tomlinson C."/>
            <person name="Mitreva M."/>
            <person name="Nelson J."/>
            <person name="Hou S."/>
            <person name="Wollam A."/>
            <person name="Pepin K.H."/>
            <person name="Johnson M."/>
            <person name="Bhonagiri V."/>
            <person name="Nash W.E."/>
            <person name="Warren W."/>
            <person name="Chinwalla A."/>
            <person name="Mardis E.R."/>
            <person name="Wilson R.K."/>
        </authorList>
    </citation>
    <scope>NUCLEOTIDE SEQUENCE [LARGE SCALE GENOMIC DNA]</scope>
    <source>
        <strain evidence="2">ATCC 700122</strain>
    </source>
</reference>
<comment type="caution">
    <text evidence="2">The sequence shown here is derived from an EMBL/GenBank/DDBJ whole genome shotgun (WGS) entry which is preliminary data.</text>
</comment>
<protein>
    <submittedName>
        <fullName evidence="2">Uncharacterized protein</fullName>
    </submittedName>
</protein>
<dbReference type="EMBL" id="ACUX02000016">
    <property type="protein sequence ID" value="EEZ60863.1"/>
    <property type="molecule type" value="Genomic_DNA"/>
</dbReference>
<dbReference type="Proteomes" id="UP000006001">
    <property type="component" value="Unassembled WGS sequence"/>
</dbReference>
<sequence length="150" mass="15352">MKESKTKVRVGLLAALTAVSALVLALGLTACGGAGGGDADKTPFVGTWDISSISGEEAVTEDDMKMMSDMGLNAFMNLDEDGTASIDLFGEVMTGTWTVKSATEIDVTIDGSTQAATLDGDKLTMTDKTSTLVFTKGDPKEVSSAGGASK</sequence>
<dbReference type="OrthoDB" id="3191681at2"/>
<dbReference type="STRING" id="649764.HMPREF0762_01671"/>
<keyword evidence="3" id="KW-1185">Reference proteome</keyword>
<organism evidence="2 3">
    <name type="scientific">Slackia exigua (strain ATCC 700122 / DSM 15923 / CIP 105133 / JCM 11022 / KCTC 5966 / S-7)</name>
    <dbReference type="NCBI Taxonomy" id="649764"/>
    <lineage>
        <taxon>Bacteria</taxon>
        <taxon>Bacillati</taxon>
        <taxon>Actinomycetota</taxon>
        <taxon>Coriobacteriia</taxon>
        <taxon>Eggerthellales</taxon>
        <taxon>Eggerthellaceae</taxon>
        <taxon>Slackia</taxon>
    </lineage>
</organism>
<proteinExistence type="predicted"/>
<evidence type="ECO:0000313" key="3">
    <source>
        <dbReference type="Proteomes" id="UP000006001"/>
    </source>
</evidence>
<evidence type="ECO:0000256" key="1">
    <source>
        <dbReference type="SAM" id="SignalP"/>
    </source>
</evidence>
<feature type="chain" id="PRO_5039108853" evidence="1">
    <location>
        <begin position="26"/>
        <end position="150"/>
    </location>
</feature>
<feature type="signal peptide" evidence="1">
    <location>
        <begin position="1"/>
        <end position="25"/>
    </location>
</feature>
<dbReference type="AlphaFoldDB" id="D0WIJ6"/>
<accession>D0WIJ6</accession>
<gene>
    <name evidence="2" type="ORF">HMPREF0762_01671</name>
</gene>
<dbReference type="PROSITE" id="PS51257">
    <property type="entry name" value="PROKAR_LIPOPROTEIN"/>
    <property type="match status" value="1"/>
</dbReference>
<evidence type="ECO:0000313" key="2">
    <source>
        <dbReference type="EMBL" id="EEZ60863.1"/>
    </source>
</evidence>
<name>D0WIJ6_SLAES</name>
<dbReference type="GeneID" id="85008237"/>
<dbReference type="HOGENOM" id="CLU_1892661_0_0_11"/>
<dbReference type="RefSeq" id="WP_006362932.1">
    <property type="nucleotide sequence ID" value="NZ_GG700631.1"/>
</dbReference>